<sequence length="124" mass="13418">MQNCWLQDTFQKMIQARGGAIAVAQLHAVLDVVELIIESEGFHGCIFVNAAMEVPLPHEPAHVAASQSKQAIEDILYAIAVNVRADEPRSLARELCLIMEGAYVTSMFPAAKTQSTSPAESPIV</sequence>
<dbReference type="AlphaFoldDB" id="A0A517TYY9"/>
<dbReference type="SUPFAM" id="SSF48498">
    <property type="entry name" value="Tetracyclin repressor-like, C-terminal domain"/>
    <property type="match status" value="1"/>
</dbReference>
<dbReference type="Gene3D" id="1.10.357.10">
    <property type="entry name" value="Tetracycline Repressor, domain 2"/>
    <property type="match status" value="1"/>
</dbReference>
<protein>
    <submittedName>
        <fullName evidence="1">HTH-type transcriptional regulator YjdC</fullName>
    </submittedName>
</protein>
<dbReference type="KEGG" id="llh:I41_27700"/>
<keyword evidence="2" id="KW-1185">Reference proteome</keyword>
<accession>A0A517TYY9</accession>
<dbReference type="Proteomes" id="UP000317909">
    <property type="component" value="Chromosome"/>
</dbReference>
<proteinExistence type="predicted"/>
<organism evidence="1 2">
    <name type="scientific">Lacipirellula limnantheis</name>
    <dbReference type="NCBI Taxonomy" id="2528024"/>
    <lineage>
        <taxon>Bacteria</taxon>
        <taxon>Pseudomonadati</taxon>
        <taxon>Planctomycetota</taxon>
        <taxon>Planctomycetia</taxon>
        <taxon>Pirellulales</taxon>
        <taxon>Lacipirellulaceae</taxon>
        <taxon>Lacipirellula</taxon>
    </lineage>
</organism>
<name>A0A517TYY9_9BACT</name>
<dbReference type="EMBL" id="CP036339">
    <property type="protein sequence ID" value="QDT73581.1"/>
    <property type="molecule type" value="Genomic_DNA"/>
</dbReference>
<gene>
    <name evidence="1" type="primary">yjdC_2</name>
    <name evidence="1" type="ORF">I41_27700</name>
</gene>
<reference evidence="1 2" key="1">
    <citation type="submission" date="2019-02" db="EMBL/GenBank/DDBJ databases">
        <title>Deep-cultivation of Planctomycetes and their phenomic and genomic characterization uncovers novel biology.</title>
        <authorList>
            <person name="Wiegand S."/>
            <person name="Jogler M."/>
            <person name="Boedeker C."/>
            <person name="Pinto D."/>
            <person name="Vollmers J."/>
            <person name="Rivas-Marin E."/>
            <person name="Kohn T."/>
            <person name="Peeters S.H."/>
            <person name="Heuer A."/>
            <person name="Rast P."/>
            <person name="Oberbeckmann S."/>
            <person name="Bunk B."/>
            <person name="Jeske O."/>
            <person name="Meyerdierks A."/>
            <person name="Storesund J.E."/>
            <person name="Kallscheuer N."/>
            <person name="Luecker S."/>
            <person name="Lage O.M."/>
            <person name="Pohl T."/>
            <person name="Merkel B.J."/>
            <person name="Hornburger P."/>
            <person name="Mueller R.-W."/>
            <person name="Bruemmer F."/>
            <person name="Labrenz M."/>
            <person name="Spormann A.M."/>
            <person name="Op den Camp H."/>
            <person name="Overmann J."/>
            <person name="Amann R."/>
            <person name="Jetten M.S.M."/>
            <person name="Mascher T."/>
            <person name="Medema M.H."/>
            <person name="Devos D.P."/>
            <person name="Kaster A.-K."/>
            <person name="Ovreas L."/>
            <person name="Rohde M."/>
            <person name="Galperin M.Y."/>
            <person name="Jogler C."/>
        </authorList>
    </citation>
    <scope>NUCLEOTIDE SEQUENCE [LARGE SCALE GENOMIC DNA]</scope>
    <source>
        <strain evidence="1 2">I41</strain>
    </source>
</reference>
<evidence type="ECO:0000313" key="2">
    <source>
        <dbReference type="Proteomes" id="UP000317909"/>
    </source>
</evidence>
<dbReference type="InterPro" id="IPR036271">
    <property type="entry name" value="Tet_transcr_reg_TetR-rel_C_sf"/>
</dbReference>
<evidence type="ECO:0000313" key="1">
    <source>
        <dbReference type="EMBL" id="QDT73581.1"/>
    </source>
</evidence>